<evidence type="ECO:0000256" key="5">
    <source>
        <dbReference type="ARBA" id="ARBA00022840"/>
    </source>
</evidence>
<keyword evidence="3 10" id="KW-0493">Microtubule</keyword>
<proteinExistence type="inferred from homology"/>
<keyword evidence="5 9" id="KW-0067">ATP-binding</keyword>
<sequence>MLFEAVKVIVRCRPLNDREKILNCKDVVRIIPYRGQCSISNPSKVEDPPKNFFFDGAFDSNATSEQIYADIAYPLVEGVTEGYNGTIFAYGQTGSGKTFTMQGVANDPPNKGIIPRSFEHIFETIAATSDVKYLVHASFLEIYNEELRDLLGKDSKARCELKEHPEKGVFVAGLSMHKVKCVEDCEIIMEQGWKNRHVGTTLMNTDSSRSHSIFTIYLEMICTNEATGIEHLRAAKLNLVDLAGSERQSKSGATGDRFKEATKINLSLSALGNVISALVDANTRHVPYRDSKLTRLLQNSLGGNTKTLMIACLSSADNNYDETLSTLRYANRAKNIKNKPVINEDPKDALIRQYQEEIFRLKAMLNGKIESIEPTRSSIIETEEFIQERQKIEKDYEWRLRKKEAQYREEVANREKLEEEIANLKHRLNRKLKRLEEKYRMRSLSTKLYPGYILIFTMKEEDINDFDGGVRDGSTEGMSVHLNNSKPQDNYNPSKEELLQRLHLLEADMVGGEAANNAEVRERRSRRRRHAEERLRLLVEANASLNESTDDNGIMLGIYESIQDELRHKSKLLNREKQKTNSLETEIGDLQREFEVDRQDYLESIRRQNQHISLLQAILDKVQPCIRKDCNYSNLDKIKKQARYDEETNEWILPSLTIESIVLPLSINLDNRSVSLGQNHPDTRDFNADEEEEARLYAKLSSRSQNHTKYFKNNRLEKLLLGSGI</sequence>
<evidence type="ECO:0000256" key="2">
    <source>
        <dbReference type="ARBA" id="ARBA00022490"/>
    </source>
</evidence>
<name>A0A158QCG7_HYMDI</name>
<dbReference type="InterPro" id="IPR027417">
    <property type="entry name" value="P-loop_NTPase"/>
</dbReference>
<keyword evidence="4 9" id="KW-0547">Nucleotide-binding</keyword>
<feature type="binding site" evidence="9">
    <location>
        <begin position="91"/>
        <end position="98"/>
    </location>
    <ligand>
        <name>ATP</name>
        <dbReference type="ChEBI" id="CHEBI:30616"/>
    </ligand>
</feature>
<feature type="coiled-coil region" evidence="11">
    <location>
        <begin position="528"/>
        <end position="593"/>
    </location>
</feature>
<evidence type="ECO:0000256" key="1">
    <source>
        <dbReference type="ARBA" id="ARBA00004245"/>
    </source>
</evidence>
<dbReference type="STRING" id="6216.A0A158QCG7"/>
<evidence type="ECO:0000256" key="10">
    <source>
        <dbReference type="RuleBase" id="RU000394"/>
    </source>
</evidence>
<dbReference type="SMART" id="SM00129">
    <property type="entry name" value="KISc"/>
    <property type="match status" value="1"/>
</dbReference>
<evidence type="ECO:0000259" key="12">
    <source>
        <dbReference type="PROSITE" id="PS50067"/>
    </source>
</evidence>
<dbReference type="PANTHER" id="PTHR47969:SF21">
    <property type="entry name" value="KINESIN-LIKE PROTEIN"/>
    <property type="match status" value="1"/>
</dbReference>
<dbReference type="GO" id="GO:0005874">
    <property type="term" value="C:microtubule"/>
    <property type="evidence" value="ECO:0007669"/>
    <property type="project" value="UniProtKB-KW"/>
</dbReference>
<dbReference type="Gene3D" id="3.40.850.10">
    <property type="entry name" value="Kinesin motor domain"/>
    <property type="match status" value="1"/>
</dbReference>
<dbReference type="EMBL" id="UYSG01000277">
    <property type="protein sequence ID" value="VDL18952.1"/>
    <property type="molecule type" value="Genomic_DNA"/>
</dbReference>
<dbReference type="PROSITE" id="PS00411">
    <property type="entry name" value="KINESIN_MOTOR_1"/>
    <property type="match status" value="1"/>
</dbReference>
<evidence type="ECO:0000256" key="9">
    <source>
        <dbReference type="PROSITE-ProRule" id="PRU00283"/>
    </source>
</evidence>
<evidence type="ECO:0000256" key="4">
    <source>
        <dbReference type="ARBA" id="ARBA00022741"/>
    </source>
</evidence>
<dbReference type="InterPro" id="IPR001752">
    <property type="entry name" value="Kinesin_motor_dom"/>
</dbReference>
<comment type="subcellular location">
    <subcellularLocation>
        <location evidence="1">Cytoplasm</location>
        <location evidence="1">Cytoskeleton</location>
    </subcellularLocation>
</comment>
<dbReference type="InterPro" id="IPR019821">
    <property type="entry name" value="Kinesin_motor_CS"/>
</dbReference>
<dbReference type="Pfam" id="PF00225">
    <property type="entry name" value="Kinesin"/>
    <property type="match status" value="1"/>
</dbReference>
<dbReference type="Proteomes" id="UP000274504">
    <property type="component" value="Unassembled WGS sequence"/>
</dbReference>
<accession>A0A158QCG7</accession>
<evidence type="ECO:0000256" key="7">
    <source>
        <dbReference type="ARBA" id="ARBA00023175"/>
    </source>
</evidence>
<dbReference type="SUPFAM" id="SSF52540">
    <property type="entry name" value="P-loop containing nucleoside triphosphate hydrolases"/>
    <property type="match status" value="1"/>
</dbReference>
<keyword evidence="8" id="KW-0206">Cytoskeleton</keyword>
<evidence type="ECO:0000313" key="15">
    <source>
        <dbReference type="WBParaSite" id="HDID_0000149001-mRNA-1"/>
    </source>
</evidence>
<keyword evidence="7 9" id="KW-0505">Motor protein</keyword>
<keyword evidence="6 11" id="KW-0175">Coiled coil</keyword>
<dbReference type="AlphaFoldDB" id="A0A158QCG7"/>
<dbReference type="OrthoDB" id="3176171at2759"/>
<dbReference type="GO" id="GO:0008017">
    <property type="term" value="F:microtubule binding"/>
    <property type="evidence" value="ECO:0007669"/>
    <property type="project" value="InterPro"/>
</dbReference>
<dbReference type="GO" id="GO:0007018">
    <property type="term" value="P:microtubule-based movement"/>
    <property type="evidence" value="ECO:0007669"/>
    <property type="project" value="InterPro"/>
</dbReference>
<reference evidence="15" key="1">
    <citation type="submission" date="2016-04" db="UniProtKB">
        <authorList>
            <consortium name="WormBaseParasite"/>
        </authorList>
    </citation>
    <scope>IDENTIFICATION</scope>
</reference>
<feature type="domain" description="Kinesin motor" evidence="12">
    <location>
        <begin position="5"/>
        <end position="336"/>
    </location>
</feature>
<dbReference type="FunFam" id="3.40.850.10:FF:000029">
    <property type="entry name" value="Kinesin-like protein KIF17"/>
    <property type="match status" value="1"/>
</dbReference>
<evidence type="ECO:0000256" key="6">
    <source>
        <dbReference type="ARBA" id="ARBA00023054"/>
    </source>
</evidence>
<dbReference type="InterPro" id="IPR036961">
    <property type="entry name" value="Kinesin_motor_dom_sf"/>
</dbReference>
<evidence type="ECO:0000256" key="11">
    <source>
        <dbReference type="SAM" id="Coils"/>
    </source>
</evidence>
<evidence type="ECO:0000256" key="8">
    <source>
        <dbReference type="ARBA" id="ARBA00023212"/>
    </source>
</evidence>
<dbReference type="GO" id="GO:0003777">
    <property type="term" value="F:microtubule motor activity"/>
    <property type="evidence" value="ECO:0007669"/>
    <property type="project" value="InterPro"/>
</dbReference>
<reference evidence="13 14" key="2">
    <citation type="submission" date="2018-11" db="EMBL/GenBank/DDBJ databases">
        <authorList>
            <consortium name="Pathogen Informatics"/>
        </authorList>
    </citation>
    <scope>NUCLEOTIDE SEQUENCE [LARGE SCALE GENOMIC DNA]</scope>
</reference>
<dbReference type="PRINTS" id="PR00380">
    <property type="entry name" value="KINESINHEAVY"/>
</dbReference>
<evidence type="ECO:0000256" key="3">
    <source>
        <dbReference type="ARBA" id="ARBA00022701"/>
    </source>
</evidence>
<dbReference type="GO" id="GO:0005524">
    <property type="term" value="F:ATP binding"/>
    <property type="evidence" value="ECO:0007669"/>
    <property type="project" value="UniProtKB-UniRule"/>
</dbReference>
<evidence type="ECO:0000313" key="13">
    <source>
        <dbReference type="EMBL" id="VDL18952.1"/>
    </source>
</evidence>
<gene>
    <name evidence="13" type="ORF">HDID_LOCUS1491</name>
</gene>
<dbReference type="PANTHER" id="PTHR47969">
    <property type="entry name" value="CHROMOSOME-ASSOCIATED KINESIN KIF4A-RELATED"/>
    <property type="match status" value="1"/>
</dbReference>
<dbReference type="InterPro" id="IPR027640">
    <property type="entry name" value="Kinesin-like_fam"/>
</dbReference>
<comment type="similarity">
    <text evidence="9 10">Belongs to the TRAFAC class myosin-kinesin ATPase superfamily. Kinesin family.</text>
</comment>
<organism evidence="15">
    <name type="scientific">Hymenolepis diminuta</name>
    <name type="common">Rat tapeworm</name>
    <dbReference type="NCBI Taxonomy" id="6216"/>
    <lineage>
        <taxon>Eukaryota</taxon>
        <taxon>Metazoa</taxon>
        <taxon>Spiralia</taxon>
        <taxon>Lophotrochozoa</taxon>
        <taxon>Platyhelminthes</taxon>
        <taxon>Cestoda</taxon>
        <taxon>Eucestoda</taxon>
        <taxon>Cyclophyllidea</taxon>
        <taxon>Hymenolepididae</taxon>
        <taxon>Hymenolepis</taxon>
    </lineage>
</organism>
<dbReference type="PROSITE" id="PS50067">
    <property type="entry name" value="KINESIN_MOTOR_2"/>
    <property type="match status" value="1"/>
</dbReference>
<feature type="coiled-coil region" evidence="11">
    <location>
        <begin position="400"/>
        <end position="438"/>
    </location>
</feature>
<evidence type="ECO:0000313" key="14">
    <source>
        <dbReference type="Proteomes" id="UP000274504"/>
    </source>
</evidence>
<protein>
    <recommendedName>
        <fullName evidence="10">Kinesin-like protein</fullName>
    </recommendedName>
</protein>
<keyword evidence="2" id="KW-0963">Cytoplasm</keyword>
<dbReference type="WBParaSite" id="HDID_0000149001-mRNA-1">
    <property type="protein sequence ID" value="HDID_0000149001-mRNA-1"/>
    <property type="gene ID" value="HDID_0000149001"/>
</dbReference>